<dbReference type="OrthoDB" id="3943630at2759"/>
<proteinExistence type="predicted"/>
<evidence type="ECO:0000313" key="2">
    <source>
        <dbReference type="EMBL" id="KAF2727585.1"/>
    </source>
</evidence>
<accession>A0A9P4QKX1</accession>
<name>A0A9P4QKX1_9PLEO</name>
<dbReference type="EMBL" id="ML996324">
    <property type="protein sequence ID" value="KAF2727585.1"/>
    <property type="molecule type" value="Genomic_DNA"/>
</dbReference>
<evidence type="ECO:0000313" key="3">
    <source>
        <dbReference type="Proteomes" id="UP000799444"/>
    </source>
</evidence>
<reference evidence="2" key="1">
    <citation type="journal article" date="2020" name="Stud. Mycol.">
        <title>101 Dothideomycetes genomes: a test case for predicting lifestyles and emergence of pathogens.</title>
        <authorList>
            <person name="Haridas S."/>
            <person name="Albert R."/>
            <person name="Binder M."/>
            <person name="Bloem J."/>
            <person name="Labutti K."/>
            <person name="Salamov A."/>
            <person name="Andreopoulos B."/>
            <person name="Baker S."/>
            <person name="Barry K."/>
            <person name="Bills G."/>
            <person name="Bluhm B."/>
            <person name="Cannon C."/>
            <person name="Castanera R."/>
            <person name="Culley D."/>
            <person name="Daum C."/>
            <person name="Ezra D."/>
            <person name="Gonzalez J."/>
            <person name="Henrissat B."/>
            <person name="Kuo A."/>
            <person name="Liang C."/>
            <person name="Lipzen A."/>
            <person name="Lutzoni F."/>
            <person name="Magnuson J."/>
            <person name="Mondo S."/>
            <person name="Nolan M."/>
            <person name="Ohm R."/>
            <person name="Pangilinan J."/>
            <person name="Park H.-J."/>
            <person name="Ramirez L."/>
            <person name="Alfaro M."/>
            <person name="Sun H."/>
            <person name="Tritt A."/>
            <person name="Yoshinaga Y."/>
            <person name="Zwiers L.-H."/>
            <person name="Turgeon B."/>
            <person name="Goodwin S."/>
            <person name="Spatafora J."/>
            <person name="Crous P."/>
            <person name="Grigoriev I."/>
        </authorList>
    </citation>
    <scope>NUCLEOTIDE SEQUENCE</scope>
    <source>
        <strain evidence="2">CBS 125425</strain>
    </source>
</reference>
<organism evidence="2 3">
    <name type="scientific">Polyplosphaeria fusca</name>
    <dbReference type="NCBI Taxonomy" id="682080"/>
    <lineage>
        <taxon>Eukaryota</taxon>
        <taxon>Fungi</taxon>
        <taxon>Dikarya</taxon>
        <taxon>Ascomycota</taxon>
        <taxon>Pezizomycotina</taxon>
        <taxon>Dothideomycetes</taxon>
        <taxon>Pleosporomycetidae</taxon>
        <taxon>Pleosporales</taxon>
        <taxon>Tetraplosphaeriaceae</taxon>
        <taxon>Polyplosphaeria</taxon>
    </lineage>
</organism>
<dbReference type="Gene3D" id="1.10.443.10">
    <property type="entry name" value="Intergrase catalytic core"/>
    <property type="match status" value="1"/>
</dbReference>
<dbReference type="Proteomes" id="UP000799444">
    <property type="component" value="Unassembled WGS sequence"/>
</dbReference>
<dbReference type="InterPro" id="IPR011010">
    <property type="entry name" value="DNA_brk_join_enz"/>
</dbReference>
<dbReference type="PANTHER" id="PTHR37535">
    <property type="entry name" value="FLUG DOMAIN PROTEIN"/>
    <property type="match status" value="1"/>
</dbReference>
<evidence type="ECO:0000256" key="1">
    <source>
        <dbReference type="ARBA" id="ARBA00023172"/>
    </source>
</evidence>
<gene>
    <name evidence="2" type="ORF">EJ04DRAFT_594441</name>
</gene>
<keyword evidence="3" id="KW-1185">Reference proteome</keyword>
<dbReference type="InterPro" id="IPR021842">
    <property type="entry name" value="DUF3435"/>
</dbReference>
<dbReference type="PANTHER" id="PTHR37535:SF3">
    <property type="entry name" value="FLUG DOMAIN-CONTAINING PROTEIN"/>
    <property type="match status" value="1"/>
</dbReference>
<dbReference type="Pfam" id="PF11917">
    <property type="entry name" value="DUF3435"/>
    <property type="match status" value="1"/>
</dbReference>
<dbReference type="GO" id="GO:0006310">
    <property type="term" value="P:DNA recombination"/>
    <property type="evidence" value="ECO:0007669"/>
    <property type="project" value="UniProtKB-KW"/>
</dbReference>
<dbReference type="InterPro" id="IPR013762">
    <property type="entry name" value="Integrase-like_cat_sf"/>
</dbReference>
<comment type="caution">
    <text evidence="2">The sequence shown here is derived from an EMBL/GenBank/DDBJ whole genome shotgun (WGS) entry which is preliminary data.</text>
</comment>
<feature type="non-terminal residue" evidence="2">
    <location>
        <position position="314"/>
    </location>
</feature>
<protein>
    <submittedName>
        <fullName evidence="2">Uncharacterized protein</fullName>
    </submittedName>
</protein>
<sequence>MGYWGVRPGEITESCGHRGSNEGILYEDCSLYLARTSNSELTYEPKILLRYRKFKRNNEGLADTITLYEETDPERVHSCPIRTFVALALADEAFEGPQSPSDFSHRSLPSTAISKVYPIRADKLKTPVVRATSGTSIHPTRILSASTLHQHLEKIGQRCGYKDNITAYAFRRGFANGIEGKVASSRVRQLLGHSNDGILQSYLSKDMAVDTQNVVRDLPQDMNRVDRSRSIRFTRDIGAPKPSAAKHGTHAPVVTEERIREVSSKFPHRARNDIIRQLRKTDLRLEREEYFLRASRGELDSTSEFQTPSVDPVP</sequence>
<dbReference type="GO" id="GO:0003677">
    <property type="term" value="F:DNA binding"/>
    <property type="evidence" value="ECO:0007669"/>
    <property type="project" value="InterPro"/>
</dbReference>
<dbReference type="SUPFAM" id="SSF56349">
    <property type="entry name" value="DNA breaking-rejoining enzymes"/>
    <property type="match status" value="1"/>
</dbReference>
<dbReference type="GO" id="GO:0015074">
    <property type="term" value="P:DNA integration"/>
    <property type="evidence" value="ECO:0007669"/>
    <property type="project" value="InterPro"/>
</dbReference>
<keyword evidence="1" id="KW-0233">DNA recombination</keyword>
<dbReference type="AlphaFoldDB" id="A0A9P4QKX1"/>